<name>A0A1I7C340_9GAMM</name>
<dbReference type="RefSeq" id="WP_089851223.1">
    <property type="nucleotide sequence ID" value="NZ_FPAQ01000034.1"/>
</dbReference>
<gene>
    <name evidence="1" type="ORF">SAMN04487956_13423</name>
</gene>
<dbReference type="EMBL" id="FPAQ01000034">
    <property type="protein sequence ID" value="SFT93855.1"/>
    <property type="molecule type" value="Genomic_DNA"/>
</dbReference>
<evidence type="ECO:0000313" key="2">
    <source>
        <dbReference type="Proteomes" id="UP000199594"/>
    </source>
</evidence>
<proteinExistence type="predicted"/>
<sequence length="118" mass="13461">MKLQLMLWLLGLMLKRALRRKPRFRELLGEMHGLDWGIATEDLSIARHYRMSPGGIRAGRGLPVDLDLELRFADEATALRVLKKPTQQAFLDGMMEGTVRLVGDSGDLKKLQRLLKHL</sequence>
<reference evidence="1 2" key="1">
    <citation type="submission" date="2016-10" db="EMBL/GenBank/DDBJ databases">
        <authorList>
            <person name="de Groot N.N."/>
        </authorList>
    </citation>
    <scope>NUCLEOTIDE SEQUENCE [LARGE SCALE GENOMIC DNA]</scope>
    <source>
        <strain evidence="1 2">CGMCC 1.6493</strain>
    </source>
</reference>
<accession>A0A1I7C340</accession>
<dbReference type="Proteomes" id="UP000199594">
    <property type="component" value="Unassembled WGS sequence"/>
</dbReference>
<evidence type="ECO:0008006" key="3">
    <source>
        <dbReference type="Google" id="ProtNLM"/>
    </source>
</evidence>
<protein>
    <recommendedName>
        <fullName evidence="3">SCP-2 sterol transfer family protein</fullName>
    </recommendedName>
</protein>
<evidence type="ECO:0000313" key="1">
    <source>
        <dbReference type="EMBL" id="SFT93855.1"/>
    </source>
</evidence>
<organism evidence="1 2">
    <name type="scientific">Halomonas saccharevitans</name>
    <dbReference type="NCBI Taxonomy" id="416872"/>
    <lineage>
        <taxon>Bacteria</taxon>
        <taxon>Pseudomonadati</taxon>
        <taxon>Pseudomonadota</taxon>
        <taxon>Gammaproteobacteria</taxon>
        <taxon>Oceanospirillales</taxon>
        <taxon>Halomonadaceae</taxon>
        <taxon>Halomonas</taxon>
    </lineage>
</organism>
<dbReference type="AlphaFoldDB" id="A0A1I7C340"/>
<dbReference type="OrthoDB" id="7011745at2"/>